<comment type="caution">
    <text evidence="5">The sequence shown here is derived from an EMBL/GenBank/DDBJ whole genome shotgun (WGS) entry which is preliminary data.</text>
</comment>
<keyword evidence="3 4" id="KW-0143">Chaperone</keyword>
<keyword evidence="2 4" id="KW-0996">Nickel insertion</keyword>
<evidence type="ECO:0000256" key="2">
    <source>
        <dbReference type="ARBA" id="ARBA00022988"/>
    </source>
</evidence>
<accession>A0A1E3GT56</accession>
<dbReference type="GO" id="GO:0005737">
    <property type="term" value="C:cytoplasm"/>
    <property type="evidence" value="ECO:0007669"/>
    <property type="project" value="UniProtKB-SubCell"/>
</dbReference>
<comment type="similarity">
    <text evidence="1 4">Belongs to the UreD family.</text>
</comment>
<dbReference type="STRING" id="291169.A9E74_01730"/>
<dbReference type="HAMAP" id="MF_01384">
    <property type="entry name" value="UreD"/>
    <property type="match status" value="1"/>
</dbReference>
<name>A0A1E3GT56_9GAMM</name>
<dbReference type="RefSeq" id="WP_069296172.1">
    <property type="nucleotide sequence ID" value="NZ_MCRI01000017.1"/>
</dbReference>
<evidence type="ECO:0000256" key="3">
    <source>
        <dbReference type="ARBA" id="ARBA00023186"/>
    </source>
</evidence>
<dbReference type="GO" id="GO:0016151">
    <property type="term" value="F:nickel cation binding"/>
    <property type="evidence" value="ECO:0007669"/>
    <property type="project" value="UniProtKB-UniRule"/>
</dbReference>
<comment type="subcellular location">
    <subcellularLocation>
        <location evidence="4">Cytoplasm</location>
    </subcellularLocation>
</comment>
<reference evidence="5 6" key="1">
    <citation type="submission" date="2016-07" db="EMBL/GenBank/DDBJ databases">
        <title>Draft Genome Sequence of Methylophaga muralis Bur 1.</title>
        <authorList>
            <person name="Vasilenko O.V."/>
            <person name="Doronina N.V."/>
            <person name="Shmareva M.N."/>
            <person name="Tarlachkov S.V."/>
            <person name="Mustakhimov I."/>
            <person name="Trotsenko Y.A."/>
        </authorList>
    </citation>
    <scope>NUCLEOTIDE SEQUENCE [LARGE SCALE GENOMIC DNA]</scope>
    <source>
        <strain evidence="5 6">Bur 1</strain>
    </source>
</reference>
<proteinExistence type="inferred from homology"/>
<dbReference type="PATRIC" id="fig|291169.3.peg.1740"/>
<keyword evidence="6" id="KW-1185">Reference proteome</keyword>
<evidence type="ECO:0000313" key="5">
    <source>
        <dbReference type="EMBL" id="ODN66561.1"/>
    </source>
</evidence>
<evidence type="ECO:0000313" key="6">
    <source>
        <dbReference type="Proteomes" id="UP000094379"/>
    </source>
</evidence>
<dbReference type="InterPro" id="IPR002669">
    <property type="entry name" value="UreD"/>
</dbReference>
<dbReference type="Pfam" id="PF01774">
    <property type="entry name" value="UreD"/>
    <property type="match status" value="1"/>
</dbReference>
<sequence>MNGFSEGPNNISLAATSETSSILPPVSLTQSRRARAALTFSTDPSGKTFLAGQRAEHPFHLTRPFQFKQDPEGMVTLYLQSSSGGLYRGDELKMDVKLEENAQLHLTTQASTIVHHTRGQTAKQSLNLKLAKNSYCEYLPDPTVLFSGAAFCSDIRVEIAENARLLLSDSFSWHDPRYKNRAADEVADQAFDFYHSSIEIFNQKGKAIVLDRFRLTGEVALSQNCAVHGEYEAQGTILLIDLALSEQVLLSLREMLYQVTDCYAGASKLPNDSGLIIRFLAEDNIALQHLLLQSWILLREQLFGKTPLQRRK</sequence>
<dbReference type="Proteomes" id="UP000094379">
    <property type="component" value="Unassembled WGS sequence"/>
</dbReference>
<comment type="subunit">
    <text evidence="4">UreD, UreF and UreG form a complex that acts as a GTP-hydrolysis-dependent molecular chaperone, activating the urease apoprotein by helping to assemble the nickel containing metallocenter of UreC. The UreE protein probably delivers the nickel.</text>
</comment>
<gene>
    <name evidence="5" type="primary">ureD_2</name>
    <name evidence="4" type="synonym">ureD</name>
    <name evidence="5" type="ORF">A9E74_01730</name>
</gene>
<dbReference type="PANTHER" id="PTHR33643:SF1">
    <property type="entry name" value="UREASE ACCESSORY PROTEIN D"/>
    <property type="match status" value="1"/>
</dbReference>
<evidence type="ECO:0000256" key="1">
    <source>
        <dbReference type="ARBA" id="ARBA00007177"/>
    </source>
</evidence>
<dbReference type="AlphaFoldDB" id="A0A1E3GT56"/>
<comment type="function">
    <text evidence="4">Required for maturation of urease via the functional incorporation of the urease nickel metallocenter.</text>
</comment>
<dbReference type="PANTHER" id="PTHR33643">
    <property type="entry name" value="UREASE ACCESSORY PROTEIN D"/>
    <property type="match status" value="1"/>
</dbReference>
<evidence type="ECO:0000256" key="4">
    <source>
        <dbReference type="HAMAP-Rule" id="MF_01384"/>
    </source>
</evidence>
<protein>
    <recommendedName>
        <fullName evidence="4">Urease accessory protein UreD</fullName>
    </recommendedName>
</protein>
<dbReference type="EMBL" id="MCRI01000017">
    <property type="protein sequence ID" value="ODN66561.1"/>
    <property type="molecule type" value="Genomic_DNA"/>
</dbReference>
<keyword evidence="4" id="KW-0963">Cytoplasm</keyword>
<organism evidence="5 6">
    <name type="scientific">Methylophaga muralis</name>
    <dbReference type="NCBI Taxonomy" id="291169"/>
    <lineage>
        <taxon>Bacteria</taxon>
        <taxon>Pseudomonadati</taxon>
        <taxon>Pseudomonadota</taxon>
        <taxon>Gammaproteobacteria</taxon>
        <taxon>Thiotrichales</taxon>
        <taxon>Piscirickettsiaceae</taxon>
        <taxon>Methylophaga</taxon>
    </lineage>
</organism>